<dbReference type="EMBL" id="VYZN01000011">
    <property type="protein sequence ID" value="KAE9542322.1"/>
    <property type="molecule type" value="Genomic_DNA"/>
</dbReference>
<dbReference type="Proteomes" id="UP000475862">
    <property type="component" value="Unassembled WGS sequence"/>
</dbReference>
<proteinExistence type="predicted"/>
<dbReference type="OrthoDB" id="123207at2759"/>
<dbReference type="PANTHER" id="PTHR47272:SF2">
    <property type="entry name" value="PIGGYBAC TRANSPOSABLE ELEMENT-DERIVED PROTEIN 3-LIKE"/>
    <property type="match status" value="1"/>
</dbReference>
<sequence>MANKLTTQGILDLLENGEISDLEITDDDEDDLAFDGVDDFPGVELDDLLQQFDGNFENVMDTADDTIVDTLDTNDIPPQISPPRNEFPITQKKKNIKWLQQPFQCPTIELQDLETQVQVDYLRNPFDFFLQYFENDFFEIVAFNTNLYTVQNNKTNFKPTNKHEIQTLIAIHLIMGCLKFPRIRMYWEEKFRVPLISNSMSRDRFLQLRNNLHIINNFDIPRNNVDKFIKVRPLYDQIKKKCNNLPKVRNVCIDEQMVPFKGKLSVKQYMRGKPSPWGINIFVLASECGIIYDFILYQDSSTELDQNKLKIFGFGASVVLFLVQTLKEKTHFLFFDNFFSTYLLFERLYYLGIYAAGTVRANRFVNPPLLGDKIMAKIGRGSTFEIRSHVENACAIGLVKWFDNKSVILGSNFITSGTLDNVQRYDKKLKQYVTVERPEIVKLYNASMGGVDKSDQMISLYRTFIKSRKWTLRMIFHAFDLVATEEMISTTLQTPPTKKNKVERPTKLSYSSESPTPLLSSLLPLYSPTNRTDSSLPLDVSRYDRLDHMPKIDCLKNATKCKNPMCSRNNRTHFYCTKCNVHLCLTKERNCFAEFHKKN</sequence>
<reference evidence="3 4" key="1">
    <citation type="submission" date="2019-08" db="EMBL/GenBank/DDBJ databases">
        <title>The genome of the soybean aphid Biotype 1, its phylome, world population structure and adaptation to the North American continent.</title>
        <authorList>
            <person name="Giordano R."/>
            <person name="Donthu R.K."/>
            <person name="Hernandez A.G."/>
            <person name="Wright C.L."/>
            <person name="Zimin A.V."/>
        </authorList>
    </citation>
    <scope>NUCLEOTIDE SEQUENCE [LARGE SCALE GENOMIC DNA]</scope>
    <source>
        <tissue evidence="3">Whole aphids</tissue>
    </source>
</reference>
<name>A0A6G0U210_APHGL</name>
<protein>
    <recommendedName>
        <fullName evidence="2">PiggyBac transposable element-derived protein domain-containing protein</fullName>
    </recommendedName>
</protein>
<dbReference type="InterPro" id="IPR029526">
    <property type="entry name" value="PGBD"/>
</dbReference>
<evidence type="ECO:0000256" key="1">
    <source>
        <dbReference type="SAM" id="MobiDB-lite"/>
    </source>
</evidence>
<dbReference type="PANTHER" id="PTHR47272">
    <property type="entry name" value="DDE_TNP_1_7 DOMAIN-CONTAINING PROTEIN"/>
    <property type="match status" value="1"/>
</dbReference>
<dbReference type="AlphaFoldDB" id="A0A6G0U210"/>
<evidence type="ECO:0000313" key="4">
    <source>
        <dbReference type="Proteomes" id="UP000475862"/>
    </source>
</evidence>
<feature type="region of interest" description="Disordered" evidence="1">
    <location>
        <begin position="493"/>
        <end position="515"/>
    </location>
</feature>
<comment type="caution">
    <text evidence="3">The sequence shown here is derived from an EMBL/GenBank/DDBJ whole genome shotgun (WGS) entry which is preliminary data.</text>
</comment>
<gene>
    <name evidence="3" type="ORF">AGLY_003449</name>
</gene>
<keyword evidence="4" id="KW-1185">Reference proteome</keyword>
<evidence type="ECO:0000313" key="3">
    <source>
        <dbReference type="EMBL" id="KAE9542322.1"/>
    </source>
</evidence>
<feature type="domain" description="PiggyBac transposable element-derived protein" evidence="2">
    <location>
        <begin position="124"/>
        <end position="482"/>
    </location>
</feature>
<evidence type="ECO:0000259" key="2">
    <source>
        <dbReference type="Pfam" id="PF13843"/>
    </source>
</evidence>
<accession>A0A6G0U210</accession>
<dbReference type="Pfam" id="PF13843">
    <property type="entry name" value="DDE_Tnp_1_7"/>
    <property type="match status" value="1"/>
</dbReference>
<organism evidence="3 4">
    <name type="scientific">Aphis glycines</name>
    <name type="common">Soybean aphid</name>
    <dbReference type="NCBI Taxonomy" id="307491"/>
    <lineage>
        <taxon>Eukaryota</taxon>
        <taxon>Metazoa</taxon>
        <taxon>Ecdysozoa</taxon>
        <taxon>Arthropoda</taxon>
        <taxon>Hexapoda</taxon>
        <taxon>Insecta</taxon>
        <taxon>Pterygota</taxon>
        <taxon>Neoptera</taxon>
        <taxon>Paraneoptera</taxon>
        <taxon>Hemiptera</taxon>
        <taxon>Sternorrhyncha</taxon>
        <taxon>Aphidomorpha</taxon>
        <taxon>Aphidoidea</taxon>
        <taxon>Aphididae</taxon>
        <taxon>Aphidini</taxon>
        <taxon>Aphis</taxon>
        <taxon>Aphis</taxon>
    </lineage>
</organism>